<dbReference type="GO" id="GO:0000977">
    <property type="term" value="F:RNA polymerase II transcription regulatory region sequence-specific DNA binding"/>
    <property type="evidence" value="ECO:0007669"/>
    <property type="project" value="TreeGrafter"/>
</dbReference>
<feature type="domain" description="C2H2-type" evidence="6">
    <location>
        <begin position="213"/>
        <end position="241"/>
    </location>
</feature>
<gene>
    <name evidence="7" type="ORF">DPMN_109854</name>
</gene>
<reference evidence="7" key="1">
    <citation type="journal article" date="2019" name="bioRxiv">
        <title>The Genome of the Zebra Mussel, Dreissena polymorpha: A Resource for Invasive Species Research.</title>
        <authorList>
            <person name="McCartney M.A."/>
            <person name="Auch B."/>
            <person name="Kono T."/>
            <person name="Mallez S."/>
            <person name="Zhang Y."/>
            <person name="Obille A."/>
            <person name="Becker A."/>
            <person name="Abrahante J.E."/>
            <person name="Garbe J."/>
            <person name="Badalamenti J.P."/>
            <person name="Herman A."/>
            <person name="Mangelson H."/>
            <person name="Liachko I."/>
            <person name="Sullivan S."/>
            <person name="Sone E.D."/>
            <person name="Koren S."/>
            <person name="Silverstein K.A.T."/>
            <person name="Beckman K.B."/>
            <person name="Gohl D.M."/>
        </authorList>
    </citation>
    <scope>NUCLEOTIDE SEQUENCE</scope>
    <source>
        <strain evidence="7">Duluth1</strain>
        <tissue evidence="7">Whole animal</tissue>
    </source>
</reference>
<dbReference type="PROSITE" id="PS50157">
    <property type="entry name" value="ZINC_FINGER_C2H2_2"/>
    <property type="match status" value="6"/>
</dbReference>
<feature type="domain" description="C2H2-type" evidence="6">
    <location>
        <begin position="334"/>
        <end position="361"/>
    </location>
</feature>
<evidence type="ECO:0000313" key="8">
    <source>
        <dbReference type="Proteomes" id="UP000828390"/>
    </source>
</evidence>
<evidence type="ECO:0000256" key="5">
    <source>
        <dbReference type="PROSITE-ProRule" id="PRU00042"/>
    </source>
</evidence>
<keyword evidence="4" id="KW-0862">Zinc</keyword>
<evidence type="ECO:0000256" key="2">
    <source>
        <dbReference type="ARBA" id="ARBA00022737"/>
    </source>
</evidence>
<keyword evidence="1" id="KW-0479">Metal-binding</keyword>
<feature type="domain" description="C2H2-type" evidence="6">
    <location>
        <begin position="306"/>
        <end position="334"/>
    </location>
</feature>
<feature type="domain" description="C2H2-type" evidence="6">
    <location>
        <begin position="243"/>
        <end position="267"/>
    </location>
</feature>
<organism evidence="7 8">
    <name type="scientific">Dreissena polymorpha</name>
    <name type="common">Zebra mussel</name>
    <name type="synonym">Mytilus polymorpha</name>
    <dbReference type="NCBI Taxonomy" id="45954"/>
    <lineage>
        <taxon>Eukaryota</taxon>
        <taxon>Metazoa</taxon>
        <taxon>Spiralia</taxon>
        <taxon>Lophotrochozoa</taxon>
        <taxon>Mollusca</taxon>
        <taxon>Bivalvia</taxon>
        <taxon>Autobranchia</taxon>
        <taxon>Heteroconchia</taxon>
        <taxon>Euheterodonta</taxon>
        <taxon>Imparidentia</taxon>
        <taxon>Neoheterodontei</taxon>
        <taxon>Myida</taxon>
        <taxon>Dreissenoidea</taxon>
        <taxon>Dreissenidae</taxon>
        <taxon>Dreissena</taxon>
    </lineage>
</organism>
<dbReference type="SUPFAM" id="SSF57667">
    <property type="entry name" value="beta-beta-alpha zinc fingers"/>
    <property type="match status" value="4"/>
</dbReference>
<dbReference type="GO" id="GO:0005634">
    <property type="term" value="C:nucleus"/>
    <property type="evidence" value="ECO:0007669"/>
    <property type="project" value="TreeGrafter"/>
</dbReference>
<feature type="domain" description="C2H2-type" evidence="6">
    <location>
        <begin position="363"/>
        <end position="390"/>
    </location>
</feature>
<dbReference type="EMBL" id="JAIWYP010000004">
    <property type="protein sequence ID" value="KAH3836484.1"/>
    <property type="molecule type" value="Genomic_DNA"/>
</dbReference>
<dbReference type="GO" id="GO:0000981">
    <property type="term" value="F:DNA-binding transcription factor activity, RNA polymerase II-specific"/>
    <property type="evidence" value="ECO:0007669"/>
    <property type="project" value="TreeGrafter"/>
</dbReference>
<evidence type="ECO:0000256" key="4">
    <source>
        <dbReference type="ARBA" id="ARBA00022833"/>
    </source>
</evidence>
<evidence type="ECO:0000256" key="3">
    <source>
        <dbReference type="ARBA" id="ARBA00022771"/>
    </source>
</evidence>
<name>A0A9D4KBI7_DREPO</name>
<reference evidence="7" key="2">
    <citation type="submission" date="2020-11" db="EMBL/GenBank/DDBJ databases">
        <authorList>
            <person name="McCartney M.A."/>
            <person name="Auch B."/>
            <person name="Kono T."/>
            <person name="Mallez S."/>
            <person name="Becker A."/>
            <person name="Gohl D.M."/>
            <person name="Silverstein K.A.T."/>
            <person name="Koren S."/>
            <person name="Bechman K.B."/>
            <person name="Herman A."/>
            <person name="Abrahante J.E."/>
            <person name="Garbe J."/>
        </authorList>
    </citation>
    <scope>NUCLEOTIDE SEQUENCE</scope>
    <source>
        <strain evidence="7">Duluth1</strain>
        <tissue evidence="7">Whole animal</tissue>
    </source>
</reference>
<keyword evidence="8" id="KW-1185">Reference proteome</keyword>
<dbReference type="AlphaFoldDB" id="A0A9D4KBI7"/>
<dbReference type="InterPro" id="IPR036236">
    <property type="entry name" value="Znf_C2H2_sf"/>
</dbReference>
<dbReference type="SMART" id="SM00355">
    <property type="entry name" value="ZnF_C2H2"/>
    <property type="match status" value="8"/>
</dbReference>
<comment type="caution">
    <text evidence="7">The sequence shown here is derived from an EMBL/GenBank/DDBJ whole genome shotgun (WGS) entry which is preliminary data.</text>
</comment>
<keyword evidence="3 5" id="KW-0863">Zinc-finger</keyword>
<dbReference type="PROSITE" id="PS00028">
    <property type="entry name" value="ZINC_FINGER_C2H2_1"/>
    <property type="match status" value="6"/>
</dbReference>
<dbReference type="PANTHER" id="PTHR24409:SF295">
    <property type="entry name" value="AZ2-RELATED"/>
    <property type="match status" value="1"/>
</dbReference>
<dbReference type="Proteomes" id="UP000828390">
    <property type="component" value="Unassembled WGS sequence"/>
</dbReference>
<dbReference type="GO" id="GO:0008270">
    <property type="term" value="F:zinc ion binding"/>
    <property type="evidence" value="ECO:0007669"/>
    <property type="project" value="UniProtKB-KW"/>
</dbReference>
<evidence type="ECO:0000259" key="6">
    <source>
        <dbReference type="PROSITE" id="PS50157"/>
    </source>
</evidence>
<dbReference type="InterPro" id="IPR013087">
    <property type="entry name" value="Znf_C2H2_type"/>
</dbReference>
<proteinExistence type="predicted"/>
<dbReference type="PANTHER" id="PTHR24409">
    <property type="entry name" value="ZINC FINGER PROTEIN 142"/>
    <property type="match status" value="1"/>
</dbReference>
<dbReference type="Pfam" id="PF00096">
    <property type="entry name" value="zf-C2H2"/>
    <property type="match status" value="1"/>
</dbReference>
<sequence length="546" mass="62623">MDDRHSKNRSTEMGGGDINYYVLAAAGNPMAALEQIIKKESIIFGIKALFHHQISSLKKNGFEDIFPILKMTGHSDNDVHEQDEVEDLNDEENLSYNEPQTIIKNSQITDKLKEDLVKETVFRQNRCKLGRPRKNIQTEHGRTDNVIDDTDAQNTFEINNMSCKYDTVIDESGCFCKICNCSFASSRTLMKHLKRRHTHLYKTKKDEVKSGKELCMVCNKFYKNKFSLRRHQYKMHRGAMPMFECRVCDANFHSKKDLTAHRESEKHDTRAWMRRRILCDDCGKTLQTLMSFREHKKVCQSKERNFKCDQCPMKFKSKTNLLGHKAHVHDVQEITCHVCGKLCKNQGSLRNHSKRHDESNKKHSCNTCGKTFFNASKLKEHIRSHTKEKPYSCNICSYTCAIRTNLGKHLKQLHKLLPGDEQYQKHMHRSTATSLNFPHSSPPVPEALTVNKSATNHIAVPEGSTINNNAITDSCNIICTERKNECAVVQTVHTTSTSTQFITTSAISSHNDSKHTHVEYSTSYLQPTYSVILQHDLSIDNTLTPL</sequence>
<keyword evidence="2" id="KW-0677">Repeat</keyword>
<dbReference type="Gene3D" id="3.30.160.60">
    <property type="entry name" value="Classic Zinc Finger"/>
    <property type="match status" value="5"/>
</dbReference>
<dbReference type="OrthoDB" id="6102811at2759"/>
<accession>A0A9D4KBI7</accession>
<dbReference type="Pfam" id="PF12874">
    <property type="entry name" value="zf-met"/>
    <property type="match status" value="2"/>
</dbReference>
<evidence type="ECO:0000256" key="1">
    <source>
        <dbReference type="ARBA" id="ARBA00022723"/>
    </source>
</evidence>
<protein>
    <recommendedName>
        <fullName evidence="6">C2H2-type domain-containing protein</fullName>
    </recommendedName>
</protein>
<evidence type="ECO:0000313" key="7">
    <source>
        <dbReference type="EMBL" id="KAH3836484.1"/>
    </source>
</evidence>
<feature type="domain" description="C2H2-type" evidence="6">
    <location>
        <begin position="277"/>
        <end position="305"/>
    </location>
</feature>